<feature type="region of interest" description="Disordered" evidence="1">
    <location>
        <begin position="1"/>
        <end position="29"/>
    </location>
</feature>
<dbReference type="AlphaFoldDB" id="A0A226CY37"/>
<proteinExistence type="predicted"/>
<evidence type="ECO:0008006" key="4">
    <source>
        <dbReference type="Google" id="ProtNLM"/>
    </source>
</evidence>
<dbReference type="Gene3D" id="3.80.10.10">
    <property type="entry name" value="Ribonuclease Inhibitor"/>
    <property type="match status" value="1"/>
</dbReference>
<protein>
    <recommendedName>
        <fullName evidence="4">F-box domain-containing protein</fullName>
    </recommendedName>
</protein>
<evidence type="ECO:0000313" key="2">
    <source>
        <dbReference type="EMBL" id="OXA37863.1"/>
    </source>
</evidence>
<dbReference type="InterPro" id="IPR032675">
    <property type="entry name" value="LRR_dom_sf"/>
</dbReference>
<keyword evidence="3" id="KW-1185">Reference proteome</keyword>
<evidence type="ECO:0000313" key="3">
    <source>
        <dbReference type="Proteomes" id="UP000198287"/>
    </source>
</evidence>
<name>A0A226CY37_FOLCA</name>
<reference evidence="2 3" key="1">
    <citation type="submission" date="2015-12" db="EMBL/GenBank/DDBJ databases">
        <title>The genome of Folsomia candida.</title>
        <authorList>
            <person name="Faddeeva A."/>
            <person name="Derks M.F."/>
            <person name="Anvar Y."/>
            <person name="Smit S."/>
            <person name="Van Straalen N."/>
            <person name="Roelofs D."/>
        </authorList>
    </citation>
    <scope>NUCLEOTIDE SEQUENCE [LARGE SCALE GENOMIC DNA]</scope>
    <source>
        <strain evidence="2 3">VU population</strain>
        <tissue evidence="2">Whole body</tissue>
    </source>
</reference>
<dbReference type="EMBL" id="LNIX01000051">
    <property type="protein sequence ID" value="OXA37863.1"/>
    <property type="molecule type" value="Genomic_DNA"/>
</dbReference>
<gene>
    <name evidence="2" type="ORF">Fcan01_27388</name>
</gene>
<sequence>MKKRPDDFQNTFDFRFQPRSDPITSDPPDNYASDSAILAYFPRDTAESYIALENTLILSKIFSHLGLSTLKICRLVSSLWESEAVPWLKSRSEIRFQFYAYREPAMSMKFFFYTSEMLPFAHPNWHMDRLNTGDTATLSKLGDDLDRILKNCHPMIRRLSCVYCHTINNALLAKLLNRFAASLEELSVWFDDCENAEEDITEFFNLIDFPLLKRFEIDMGCSVLSTINPAWYVNLTRSLIKLSSRVSALYLKSNSAPLNTYCLREIFSNREYPRLREVRIKKIDSDGMEVLRGLRAGLVRLEINGFSDECEIRQVEEVVQRQRESLEFLRLEVPPDWGVVPVGEMPLLKRKEIFFKQF</sequence>
<accession>A0A226CY37</accession>
<dbReference type="Proteomes" id="UP000198287">
    <property type="component" value="Unassembled WGS sequence"/>
</dbReference>
<comment type="caution">
    <text evidence="2">The sequence shown here is derived from an EMBL/GenBank/DDBJ whole genome shotgun (WGS) entry which is preliminary data.</text>
</comment>
<organism evidence="2 3">
    <name type="scientific">Folsomia candida</name>
    <name type="common">Springtail</name>
    <dbReference type="NCBI Taxonomy" id="158441"/>
    <lineage>
        <taxon>Eukaryota</taxon>
        <taxon>Metazoa</taxon>
        <taxon>Ecdysozoa</taxon>
        <taxon>Arthropoda</taxon>
        <taxon>Hexapoda</taxon>
        <taxon>Collembola</taxon>
        <taxon>Entomobryomorpha</taxon>
        <taxon>Isotomoidea</taxon>
        <taxon>Isotomidae</taxon>
        <taxon>Proisotominae</taxon>
        <taxon>Folsomia</taxon>
    </lineage>
</organism>
<evidence type="ECO:0000256" key="1">
    <source>
        <dbReference type="SAM" id="MobiDB-lite"/>
    </source>
</evidence>